<dbReference type="InterPro" id="IPR007855">
    <property type="entry name" value="RDRP"/>
</dbReference>
<evidence type="ECO:0000313" key="3">
    <source>
        <dbReference type="EMBL" id="KAB5594231.1"/>
    </source>
</evidence>
<dbReference type="PANTHER" id="PTHR23079:SF55">
    <property type="entry name" value="RNA-DIRECTED RNA POLYMERASE"/>
    <property type="match status" value="1"/>
</dbReference>
<reference evidence="3 4" key="1">
    <citation type="journal article" date="2019" name="Fungal Biol. Biotechnol.">
        <title>Draft genome sequence of fastidious pathogen Ceratobasidium theobromae, which causes vascular-streak dieback in Theobroma cacao.</title>
        <authorList>
            <person name="Ali S.S."/>
            <person name="Asman A."/>
            <person name="Shao J."/>
            <person name="Firmansyah A.P."/>
            <person name="Susilo A.W."/>
            <person name="Rosmana A."/>
            <person name="McMahon P."/>
            <person name="Junaid M."/>
            <person name="Guest D."/>
            <person name="Kheng T.Y."/>
            <person name="Meinhardt L.W."/>
            <person name="Bailey B.A."/>
        </authorList>
    </citation>
    <scope>NUCLEOTIDE SEQUENCE [LARGE SCALE GENOMIC DNA]</scope>
    <source>
        <strain evidence="3 4">CT2</strain>
    </source>
</reference>
<dbReference type="Pfam" id="PF05183">
    <property type="entry name" value="RdRP"/>
    <property type="match status" value="1"/>
</dbReference>
<sequence>MECFLRNIAFDARVGDVERAVSNALHGGDFAQFGEKPINFEVKLHRNKRGGGFSHGGTGTLTLPYENIGLAFIRLYELGAYRQLIVNARHVIVAKSNKELQQDTVERLRRTEYRDPQSEAEKRLAARTLELATTIVSLTKIEQGWVKRNSTFSSEYTIEQNDKIQTLQLQFDDTNKSLVLKISPAESLLSLEDAFHIRFRYSDIDDILFDHQLEVSKLLFRLRTPVSYERLESELLNQLANMGSTERRPSRIRLTSLPFDDNHNELAKYISRNILISLPKPAAVEFERLCELARVARPWKKQISVTQSSMFAPTKILQIERWISKQKWEVAFQLEKILWNMLLSPHEFLRIIPVFNDLMRTSSTEQTIAVLLDFISRLEILDRSKDEDNKQANIVQCLKDAMQKAGRSNLVTSRLRMARKKGINGDFPCLHVVVTPTRVSLEGPSPEQLNRVLRMYPNHWSHFLRIRFADEEQGPFRWDPDVDGTRFVKERVGNILKNGITIAGRKFEYLAYSSSALKTHTVWFVRPFDLPGRGRQDATTIIQALGDFSRDSQYPARMGARIAQAFSSTDLSISASVDEIIPIPDIERNDSLFTDGVGTISPEVAKLMWKSLTKLRKRRSYFLPAAYQVRLGGYKGMLAIDYRLEGSVICVRKSMDKFDSPSLDVEVARAFDRPGPCFLNRPLIMILETANKVQADIFLTLQAQAVKDTRESMRAFNTASTLLEMHGLGASFKLPSIFMRLEHIGLELSHCNALGIKTVIKNAETDILRELKHYARIPVPDSWKLVGIADEFNYLEEGEIYAYLRDKNNEPFYLEGPFMISRSPAIHPGDVQVVRAIGKPPPGTPFDIEPLVNTIVFSCKGGRSLPSCLGGGDLDGDLYDLINLTRWPELAPRELAEPGEYPPAPKKRIEGRACNMDDVKEFICDFITSDMVGIISTQHLKLADYRAQGVADPDCLKLAELHSRAVDFPKSGVPVAHSELPRAGRMLRPDWDAGELGFRNARDQVYQSQRALGQLYRAIQLSEDALQHKGTHPSSRFGTDLDVNIHARPLARDKYDTISHHLRNALARYIHVDNIPNQYFVDAVGLLEEYIGELTRICNTYALTTRSILSEEEIVAGTILERTSQRRRRRDMISEMRTASSALVANVRDILRGSDSDELEDWMLRSWAAYQVARSSDEFGRKSFALLALGNAFEAIEAITQRNLVR</sequence>
<keyword evidence="1" id="KW-0696">RNA-directed RNA polymerase</keyword>
<evidence type="ECO:0000313" key="4">
    <source>
        <dbReference type="Proteomes" id="UP000383932"/>
    </source>
</evidence>
<dbReference type="AlphaFoldDB" id="A0A5N5QRQ2"/>
<dbReference type="Proteomes" id="UP000383932">
    <property type="component" value="Unassembled WGS sequence"/>
</dbReference>
<comment type="catalytic activity">
    <reaction evidence="1">
        <text>RNA(n) + a ribonucleoside 5'-triphosphate = RNA(n+1) + diphosphate</text>
        <dbReference type="Rhea" id="RHEA:21248"/>
        <dbReference type="Rhea" id="RHEA-COMP:14527"/>
        <dbReference type="Rhea" id="RHEA-COMP:17342"/>
        <dbReference type="ChEBI" id="CHEBI:33019"/>
        <dbReference type="ChEBI" id="CHEBI:61557"/>
        <dbReference type="ChEBI" id="CHEBI:140395"/>
        <dbReference type="EC" id="2.7.7.48"/>
    </reaction>
</comment>
<dbReference type="GO" id="GO:0003723">
    <property type="term" value="F:RNA binding"/>
    <property type="evidence" value="ECO:0007669"/>
    <property type="project" value="UniProtKB-KW"/>
</dbReference>
<name>A0A5N5QRQ2_9AGAM</name>
<feature type="domain" description="RDRP core" evidence="2">
    <location>
        <begin position="434"/>
        <end position="1019"/>
    </location>
</feature>
<dbReference type="EMBL" id="SSOP01000023">
    <property type="protein sequence ID" value="KAB5594231.1"/>
    <property type="molecule type" value="Genomic_DNA"/>
</dbReference>
<dbReference type="OrthoDB" id="6513042at2759"/>
<dbReference type="InterPro" id="IPR057596">
    <property type="entry name" value="RDRP_core"/>
</dbReference>
<keyword evidence="1" id="KW-0694">RNA-binding</keyword>
<accession>A0A5N5QRQ2</accession>
<evidence type="ECO:0000259" key="2">
    <source>
        <dbReference type="Pfam" id="PF05183"/>
    </source>
</evidence>
<keyword evidence="4" id="KW-1185">Reference proteome</keyword>
<dbReference type="GO" id="GO:0031380">
    <property type="term" value="C:nuclear RNA-directed RNA polymerase complex"/>
    <property type="evidence" value="ECO:0007669"/>
    <property type="project" value="TreeGrafter"/>
</dbReference>
<organism evidence="3 4">
    <name type="scientific">Ceratobasidium theobromae</name>
    <dbReference type="NCBI Taxonomy" id="1582974"/>
    <lineage>
        <taxon>Eukaryota</taxon>
        <taxon>Fungi</taxon>
        <taxon>Dikarya</taxon>
        <taxon>Basidiomycota</taxon>
        <taxon>Agaricomycotina</taxon>
        <taxon>Agaricomycetes</taxon>
        <taxon>Cantharellales</taxon>
        <taxon>Ceratobasidiaceae</taxon>
        <taxon>Ceratobasidium</taxon>
    </lineage>
</organism>
<protein>
    <recommendedName>
        <fullName evidence="1">RNA-dependent RNA polymerase</fullName>
        <ecNumber evidence="1">2.7.7.48</ecNumber>
    </recommendedName>
</protein>
<comment type="similarity">
    <text evidence="1">Belongs to the RdRP family.</text>
</comment>
<proteinExistence type="inferred from homology"/>
<keyword evidence="1" id="KW-0808">Transferase</keyword>
<keyword evidence="1" id="KW-0548">Nucleotidyltransferase</keyword>
<dbReference type="GO" id="GO:0030422">
    <property type="term" value="P:siRNA processing"/>
    <property type="evidence" value="ECO:0007669"/>
    <property type="project" value="TreeGrafter"/>
</dbReference>
<dbReference type="EC" id="2.7.7.48" evidence="1"/>
<evidence type="ECO:0000256" key="1">
    <source>
        <dbReference type="RuleBase" id="RU363098"/>
    </source>
</evidence>
<dbReference type="PANTHER" id="PTHR23079">
    <property type="entry name" value="RNA-DEPENDENT RNA POLYMERASE"/>
    <property type="match status" value="1"/>
</dbReference>
<comment type="caution">
    <text evidence="3">The sequence shown here is derived from an EMBL/GenBank/DDBJ whole genome shotgun (WGS) entry which is preliminary data.</text>
</comment>
<dbReference type="GO" id="GO:0003968">
    <property type="term" value="F:RNA-directed RNA polymerase activity"/>
    <property type="evidence" value="ECO:0007669"/>
    <property type="project" value="UniProtKB-KW"/>
</dbReference>
<gene>
    <name evidence="3" type="ORF">CTheo_2312</name>
</gene>